<evidence type="ECO:0000256" key="4">
    <source>
        <dbReference type="SAM" id="MobiDB-lite"/>
    </source>
</evidence>
<dbReference type="InterPro" id="IPR031766">
    <property type="entry name" value="RRM_occluded"/>
</dbReference>
<dbReference type="KEGG" id="pic:PICST_47305"/>
<evidence type="ECO:0000256" key="2">
    <source>
        <dbReference type="ARBA" id="ARBA00022884"/>
    </source>
</evidence>
<dbReference type="InterPro" id="IPR035979">
    <property type="entry name" value="RBD_domain_sf"/>
</dbReference>
<keyword evidence="1" id="KW-0677">Repeat</keyword>
<feature type="domain" description="RRM" evidence="5">
    <location>
        <begin position="628"/>
        <end position="708"/>
    </location>
</feature>
<feature type="region of interest" description="Disordered" evidence="4">
    <location>
        <begin position="424"/>
        <end position="455"/>
    </location>
</feature>
<dbReference type="InterPro" id="IPR011990">
    <property type="entry name" value="TPR-like_helical_dom_sf"/>
</dbReference>
<keyword evidence="2 3" id="KW-0694">RNA-binding</keyword>
<feature type="domain" description="RRM" evidence="5">
    <location>
        <begin position="463"/>
        <end position="532"/>
    </location>
</feature>
<proteinExistence type="predicted"/>
<dbReference type="EMBL" id="CP000499">
    <property type="protein sequence ID" value="ABN66734.2"/>
    <property type="molecule type" value="Genomic_DNA"/>
</dbReference>
<dbReference type="SUPFAM" id="SSF54928">
    <property type="entry name" value="RNA-binding domain, RBD"/>
    <property type="match status" value="2"/>
</dbReference>
<dbReference type="STRING" id="322104.A3LV94"/>
<dbReference type="PROSITE" id="PS50102">
    <property type="entry name" value="RRM"/>
    <property type="match status" value="4"/>
</dbReference>
<dbReference type="CDD" id="cd12296">
    <property type="entry name" value="RRM1_Prp24"/>
    <property type="match status" value="1"/>
</dbReference>
<dbReference type="eggNOG" id="KOG0128">
    <property type="taxonomic scope" value="Eukaryota"/>
</dbReference>
<sequence length="837" mass="96170">KALLNFHEDRTFDEPSFRNWKERIDHFRSKESDPELVTDLLQEAMADLKFHYYDIDKFIDYTIDYFAMAGATGSEIMNLRLQLLEIPHAGLQDSFSKMSATVSKYSTQYEDDMSVAQKTYSATLKKQKHIEIFELALLREPDNMSLWTEYVKNYAKYMAREDDDALLSIFRRAPKSDESWLPFCLLCIYTVYEQQFRGKVLDDRVLLHITGELTRLFPYHPSAYTEALKLPVDRIKMIITIKNLDLIHKSDYNEWKKVALAILTYLSSGISWNDPEIKKLQEKLDLQNFAIEFAEFAIVENNDIFHSVEKLSITLLERLGDQESVHKLAKQLVERFSDQCEVWLFLINFYISVNENKDFITSLFEKGVSFAKSLDWPERLIEEWIHFETVYGTPISSKKAVLFCNNTLQDLALEIQNESNEEVDDKQAVLSEDEDSEEGDKKRRKLNKNDSSAIVPPRSRENLMVKVENLTSDVTRNDITRFFSDCGSIRELSIVENSATIEFHEEREVLAAITKDKKKISGKEISVKRIVNCILFVNNYPPSMDQGCIRLMFEQIGKLASIRFPSQRSNHTRRFCYVEYENANSALQAVKIYNGKVLVDNVLHQDFALQVAISDSEAKSDRETKMESQIRVKNIDYMLDIEAIKGMFVECGTVTSVVIPKFQRNNFNQKNNGLAYVTFESNHEAQKAVQMDGKIIGGRPISVALSSRSQKYSQSHKHDNGYSASKYSQFEDVRTVGVTNVDNTLTAEQVKLFFSTNGGVVSKVEIFPEHAVAMVEFEKASDAGNVTMSLRTKQLGNREIVLTSMAEVVSIIKGKKESHQQPVPKMMVPASIRRKRK</sequence>
<dbReference type="Pfam" id="PF16842">
    <property type="entry name" value="RRM_occluded"/>
    <property type="match status" value="1"/>
</dbReference>
<protein>
    <submittedName>
        <fullName evidence="6">U4/U6 snRNA-associated splicing factor</fullName>
    </submittedName>
</protein>
<dbReference type="Pfam" id="PF00076">
    <property type="entry name" value="RRM_1"/>
    <property type="match status" value="3"/>
</dbReference>
<dbReference type="Proteomes" id="UP000002258">
    <property type="component" value="Chromosome 5"/>
</dbReference>
<dbReference type="OrthoDB" id="360390at2759"/>
<dbReference type="AlphaFoldDB" id="A3LV94"/>
<dbReference type="PANTHER" id="PTHR24012">
    <property type="entry name" value="RNA BINDING PROTEIN"/>
    <property type="match status" value="1"/>
</dbReference>
<dbReference type="InterPro" id="IPR000504">
    <property type="entry name" value="RRM_dom"/>
</dbReference>
<evidence type="ECO:0000256" key="1">
    <source>
        <dbReference type="ARBA" id="ARBA00022737"/>
    </source>
</evidence>
<dbReference type="CDD" id="cd12298">
    <property type="entry name" value="RRM3_Prp24"/>
    <property type="match status" value="1"/>
</dbReference>
<evidence type="ECO:0000256" key="3">
    <source>
        <dbReference type="PROSITE-ProRule" id="PRU00176"/>
    </source>
</evidence>
<dbReference type="RefSeq" id="XP_001384763.2">
    <property type="nucleotide sequence ID" value="XM_001384726.1"/>
</dbReference>
<dbReference type="GeneID" id="4839134"/>
<name>A3LV94_PICST</name>
<feature type="domain" description="RRM" evidence="5">
    <location>
        <begin position="734"/>
        <end position="807"/>
    </location>
</feature>
<organism evidence="6 7">
    <name type="scientific">Scheffersomyces stipitis (strain ATCC 58785 / CBS 6054 / NBRC 10063 / NRRL Y-11545)</name>
    <name type="common">Yeast</name>
    <name type="synonym">Pichia stipitis</name>
    <dbReference type="NCBI Taxonomy" id="322104"/>
    <lineage>
        <taxon>Eukaryota</taxon>
        <taxon>Fungi</taxon>
        <taxon>Dikarya</taxon>
        <taxon>Ascomycota</taxon>
        <taxon>Saccharomycotina</taxon>
        <taxon>Pichiomycetes</taxon>
        <taxon>Debaryomycetaceae</taxon>
        <taxon>Scheffersomyces</taxon>
    </lineage>
</organism>
<dbReference type="InterPro" id="IPR034540">
    <property type="entry name" value="Prp24_RRM3"/>
</dbReference>
<dbReference type="InterPro" id="IPR012677">
    <property type="entry name" value="Nucleotide-bd_a/b_plait_sf"/>
</dbReference>
<dbReference type="GO" id="GO:0003723">
    <property type="term" value="F:RNA binding"/>
    <property type="evidence" value="ECO:0007669"/>
    <property type="project" value="UniProtKB-UniRule"/>
</dbReference>
<evidence type="ECO:0000313" key="6">
    <source>
        <dbReference type="EMBL" id="ABN66734.2"/>
    </source>
</evidence>
<dbReference type="SUPFAM" id="SSF48452">
    <property type="entry name" value="TPR-like"/>
    <property type="match status" value="1"/>
</dbReference>
<dbReference type="InParanoid" id="A3LV94"/>
<evidence type="ECO:0000313" key="7">
    <source>
        <dbReference type="Proteomes" id="UP000002258"/>
    </source>
</evidence>
<dbReference type="Gene3D" id="3.30.70.330">
    <property type="match status" value="4"/>
</dbReference>
<reference evidence="6 7" key="1">
    <citation type="journal article" date="2007" name="Nat. Biotechnol.">
        <title>Genome sequence of the lignocellulose-bioconverting and xylose-fermenting yeast Pichia stipitis.</title>
        <authorList>
            <person name="Jeffries T.W."/>
            <person name="Grigoriev I.V."/>
            <person name="Grimwood J."/>
            <person name="Laplaza J.M."/>
            <person name="Aerts A."/>
            <person name="Salamov A."/>
            <person name="Schmutz J."/>
            <person name="Lindquist E."/>
            <person name="Dehal P."/>
            <person name="Shapiro H."/>
            <person name="Jin Y.S."/>
            <person name="Passoth V."/>
            <person name="Richardson P.M."/>
        </authorList>
    </citation>
    <scope>NUCLEOTIDE SEQUENCE [LARGE SCALE GENOMIC DNA]</scope>
    <source>
        <strain evidence="7">ATCC 58785 / CBS 6054 / NBRC 10063 / NRRL Y-11545</strain>
    </source>
</reference>
<dbReference type="Gene3D" id="1.25.40.10">
    <property type="entry name" value="Tetratricopeptide repeat domain"/>
    <property type="match status" value="1"/>
</dbReference>
<feature type="non-terminal residue" evidence="6">
    <location>
        <position position="1"/>
    </location>
</feature>
<keyword evidence="7" id="KW-1185">Reference proteome</keyword>
<feature type="domain" description="RRM" evidence="5">
    <location>
        <begin position="533"/>
        <end position="616"/>
    </location>
</feature>
<dbReference type="SMART" id="SM00360">
    <property type="entry name" value="RRM"/>
    <property type="match status" value="4"/>
</dbReference>
<accession>A3LV94</accession>
<dbReference type="CDD" id="cd12299">
    <property type="entry name" value="RRM4_Prp24"/>
    <property type="match status" value="1"/>
</dbReference>
<dbReference type="InterPro" id="IPR034397">
    <property type="entry name" value="Prp24_RRM1"/>
</dbReference>
<dbReference type="HOGENOM" id="CLU_333463_0_0_1"/>
<gene>
    <name evidence="6" type="primary">PRP24</name>
    <name evidence="6" type="ORF">PICST_47305</name>
</gene>
<evidence type="ECO:0000259" key="5">
    <source>
        <dbReference type="PROSITE" id="PS50102"/>
    </source>
</evidence>